<keyword evidence="1" id="KW-0175">Coiled coil</keyword>
<gene>
    <name evidence="3" type="ORF">R1flu_002682</name>
</gene>
<protein>
    <submittedName>
        <fullName evidence="3">Uncharacterized protein</fullName>
    </submittedName>
</protein>
<feature type="coiled-coil region" evidence="1">
    <location>
        <begin position="12"/>
        <end position="77"/>
    </location>
</feature>
<comment type="caution">
    <text evidence="3">The sequence shown here is derived from an EMBL/GenBank/DDBJ whole genome shotgun (WGS) entry which is preliminary data.</text>
</comment>
<organism evidence="3 4">
    <name type="scientific">Riccia fluitans</name>
    <dbReference type="NCBI Taxonomy" id="41844"/>
    <lineage>
        <taxon>Eukaryota</taxon>
        <taxon>Viridiplantae</taxon>
        <taxon>Streptophyta</taxon>
        <taxon>Embryophyta</taxon>
        <taxon>Marchantiophyta</taxon>
        <taxon>Marchantiopsida</taxon>
        <taxon>Marchantiidae</taxon>
        <taxon>Marchantiales</taxon>
        <taxon>Ricciaceae</taxon>
        <taxon>Riccia</taxon>
    </lineage>
</organism>
<evidence type="ECO:0000256" key="1">
    <source>
        <dbReference type="SAM" id="Coils"/>
    </source>
</evidence>
<feature type="region of interest" description="Disordered" evidence="2">
    <location>
        <begin position="77"/>
        <end position="104"/>
    </location>
</feature>
<proteinExistence type="predicted"/>
<sequence>MKQMEEDYTKKLIASSKQLAQATQEISTLKRNLQLAQAASNEKMVEMTVLKLEAKRAEEDRKQLNEALAALKQVSNAGKSTQFRTNSKRNGKDENLDHEGSVRNKRSPFELTAQIKMLQAELKASLEGGHLSSSKDRQEVFSPDDLATWGRSLLPYLHGKCSLVFLACVLYSSDHADEQQLLYLSLFGSFP</sequence>
<evidence type="ECO:0000313" key="4">
    <source>
        <dbReference type="Proteomes" id="UP001605036"/>
    </source>
</evidence>
<evidence type="ECO:0000256" key="2">
    <source>
        <dbReference type="SAM" id="MobiDB-lite"/>
    </source>
</evidence>
<accession>A0ABD1Y9S7</accession>
<dbReference type="AlphaFoldDB" id="A0ABD1Y9S7"/>
<dbReference type="EMBL" id="JBHFFA010000006">
    <property type="protein sequence ID" value="KAL2622477.1"/>
    <property type="molecule type" value="Genomic_DNA"/>
</dbReference>
<name>A0ABD1Y9S7_9MARC</name>
<reference evidence="3 4" key="1">
    <citation type="submission" date="2024-09" db="EMBL/GenBank/DDBJ databases">
        <title>Chromosome-scale assembly of Riccia fluitans.</title>
        <authorList>
            <person name="Paukszto L."/>
            <person name="Sawicki J."/>
            <person name="Karawczyk K."/>
            <person name="Piernik-Szablinska J."/>
            <person name="Szczecinska M."/>
            <person name="Mazdziarz M."/>
        </authorList>
    </citation>
    <scope>NUCLEOTIDE SEQUENCE [LARGE SCALE GENOMIC DNA]</scope>
    <source>
        <strain evidence="3">Rf_01</strain>
        <tissue evidence="3">Aerial parts of the thallus</tissue>
    </source>
</reference>
<feature type="compositionally biased region" description="Basic and acidic residues" evidence="2">
    <location>
        <begin position="90"/>
        <end position="102"/>
    </location>
</feature>
<dbReference type="Proteomes" id="UP001605036">
    <property type="component" value="Unassembled WGS sequence"/>
</dbReference>
<evidence type="ECO:0000313" key="3">
    <source>
        <dbReference type="EMBL" id="KAL2622477.1"/>
    </source>
</evidence>
<keyword evidence="4" id="KW-1185">Reference proteome</keyword>